<evidence type="ECO:0000256" key="4">
    <source>
        <dbReference type="ARBA" id="ARBA00022679"/>
    </source>
</evidence>
<comment type="pathway">
    <text evidence="1">Nucleotide-sugar biosynthesis; GDP-alpha-D-mannose biosynthesis; GDP-alpha-D-mannose from alpha-D-mannose 1-phosphate (GTP route): step 1/1.</text>
</comment>
<evidence type="ECO:0000313" key="11">
    <source>
        <dbReference type="EMBL" id="CED84797.1"/>
    </source>
</evidence>
<accession>A0A0F7SRK3</accession>
<dbReference type="InterPro" id="IPR056729">
    <property type="entry name" value="GMPPB_C"/>
</dbReference>
<proteinExistence type="inferred from homology"/>
<keyword evidence="5" id="KW-0547">Nucleotide-binding</keyword>
<dbReference type="AlphaFoldDB" id="A0A0F7SRK3"/>
<evidence type="ECO:0000256" key="5">
    <source>
        <dbReference type="ARBA" id="ARBA00022741"/>
    </source>
</evidence>
<feature type="domain" description="Nucleotidyl transferase" evidence="9">
    <location>
        <begin position="2"/>
        <end position="261"/>
    </location>
</feature>
<reference evidence="11" key="1">
    <citation type="submission" date="2014-08" db="EMBL/GenBank/DDBJ databases">
        <authorList>
            <person name="Sharma Rahul"/>
            <person name="Thines Marco"/>
        </authorList>
    </citation>
    <scope>NUCLEOTIDE SEQUENCE</scope>
</reference>
<evidence type="ECO:0000259" key="10">
    <source>
        <dbReference type="Pfam" id="PF25087"/>
    </source>
</evidence>
<dbReference type="Pfam" id="PF25087">
    <property type="entry name" value="GMPPB_C"/>
    <property type="match status" value="1"/>
</dbReference>
<dbReference type="GO" id="GO:0005525">
    <property type="term" value="F:GTP binding"/>
    <property type="evidence" value="ECO:0007669"/>
    <property type="project" value="UniProtKB-KW"/>
</dbReference>
<evidence type="ECO:0000256" key="1">
    <source>
        <dbReference type="ARBA" id="ARBA00004823"/>
    </source>
</evidence>
<evidence type="ECO:0000256" key="3">
    <source>
        <dbReference type="ARBA" id="ARBA00012387"/>
    </source>
</evidence>
<comment type="catalytic activity">
    <reaction evidence="8">
        <text>alpha-D-mannose 1-phosphate + GTP + H(+) = GDP-alpha-D-mannose + diphosphate</text>
        <dbReference type="Rhea" id="RHEA:15229"/>
        <dbReference type="ChEBI" id="CHEBI:15378"/>
        <dbReference type="ChEBI" id="CHEBI:33019"/>
        <dbReference type="ChEBI" id="CHEBI:37565"/>
        <dbReference type="ChEBI" id="CHEBI:57527"/>
        <dbReference type="ChEBI" id="CHEBI:58409"/>
        <dbReference type="EC" id="2.7.7.13"/>
    </reaction>
</comment>
<dbReference type="Pfam" id="PF00483">
    <property type="entry name" value="NTP_transferase"/>
    <property type="match status" value="1"/>
</dbReference>
<dbReference type="UniPathway" id="UPA00126">
    <property type="reaction ID" value="UER00930"/>
</dbReference>
<name>A0A0F7SRK3_PHARH</name>
<keyword evidence="4 11" id="KW-0808">Transferase</keyword>
<dbReference type="InterPro" id="IPR050486">
    <property type="entry name" value="Mannose-1P_guanyltransferase"/>
</dbReference>
<dbReference type="InterPro" id="IPR005835">
    <property type="entry name" value="NTP_transferase_dom"/>
</dbReference>
<dbReference type="EC" id="2.7.7.13" evidence="3"/>
<evidence type="ECO:0000256" key="6">
    <source>
        <dbReference type="ARBA" id="ARBA00023134"/>
    </source>
</evidence>
<comment type="similarity">
    <text evidence="2">Belongs to the transferase hexapeptide repeat family.</text>
</comment>
<evidence type="ECO:0000259" key="9">
    <source>
        <dbReference type="Pfam" id="PF00483"/>
    </source>
</evidence>
<dbReference type="PANTHER" id="PTHR22572">
    <property type="entry name" value="SUGAR-1-PHOSPHATE GUANYL TRANSFERASE"/>
    <property type="match status" value="1"/>
</dbReference>
<dbReference type="Gene3D" id="3.90.550.10">
    <property type="entry name" value="Spore Coat Polysaccharide Biosynthesis Protein SpsA, Chain A"/>
    <property type="match status" value="2"/>
</dbReference>
<dbReference type="Gene3D" id="2.160.10.10">
    <property type="entry name" value="Hexapeptide repeat proteins"/>
    <property type="match status" value="1"/>
</dbReference>
<keyword evidence="7" id="KW-0131">Cell cycle</keyword>
<organism evidence="11">
    <name type="scientific">Phaffia rhodozyma</name>
    <name type="common">Yeast</name>
    <name type="synonym">Xanthophyllomyces dendrorhous</name>
    <dbReference type="NCBI Taxonomy" id="264483"/>
    <lineage>
        <taxon>Eukaryota</taxon>
        <taxon>Fungi</taxon>
        <taxon>Dikarya</taxon>
        <taxon>Basidiomycota</taxon>
        <taxon>Agaricomycotina</taxon>
        <taxon>Tremellomycetes</taxon>
        <taxon>Cystofilobasidiales</taxon>
        <taxon>Mrakiaceae</taxon>
        <taxon>Phaffia</taxon>
    </lineage>
</organism>
<evidence type="ECO:0000256" key="7">
    <source>
        <dbReference type="ARBA" id="ARBA00023306"/>
    </source>
</evidence>
<feature type="domain" description="Mannose-1-phosphate guanyltransferase C-terminal" evidence="10">
    <location>
        <begin position="284"/>
        <end position="391"/>
    </location>
</feature>
<dbReference type="InterPro" id="IPR029044">
    <property type="entry name" value="Nucleotide-diphossugar_trans"/>
</dbReference>
<keyword evidence="6" id="KW-0342">GTP-binding</keyword>
<dbReference type="InterPro" id="IPR045233">
    <property type="entry name" value="GMPPB_N"/>
</dbReference>
<dbReference type="CDD" id="cd06425">
    <property type="entry name" value="M1P_guanylylT_B_like_N"/>
    <property type="match status" value="1"/>
</dbReference>
<protein>
    <recommendedName>
        <fullName evidence="3">mannose-1-phosphate guanylyltransferase</fullName>
        <ecNumber evidence="3">2.7.7.13</ecNumber>
    </recommendedName>
</protein>
<sequence>MKALILVGGFGTRLRPLTLTLPKPLVEFCNKAMILHQIEALVKAGVKDIVLAVNYRPEVMVAMLKETEAQYGIKITFSVESEPLGTGLSFSFSMYGVLTTPETYLYDGTFVTINTAGPLALAREILKKDDSPFFVLNSDVTCSYPFEEFRDFHLAHGGEGTIMVTKVAEPSAYGVVVQKPNSSVIDRFVEKPVEFVGNRINAGIYLFNPSVLDRIELKPTSIEKEIFPEVAAEHQLHAFDLQGFWMDVGQPKDYLTGTCLYLSHLTAQSSSLLTDPKEKWINGGNVLIDPTAEVDPTALIGPNVVIGPGCKIGAGVRLQRCVVMANAKVKEHSWIMSSIIGWNSVVGRWTRVENITVLGDDVTIKDELFVNGASVLPHKSISSSITEPRIVM</sequence>
<dbReference type="GO" id="GO:0009298">
    <property type="term" value="P:GDP-mannose biosynthetic process"/>
    <property type="evidence" value="ECO:0007669"/>
    <property type="project" value="UniProtKB-UniPathway"/>
</dbReference>
<dbReference type="FunFam" id="3.90.550.10:FF:000013">
    <property type="entry name" value="mannose-1-phosphate guanyltransferase beta"/>
    <property type="match status" value="1"/>
</dbReference>
<evidence type="ECO:0000256" key="8">
    <source>
        <dbReference type="ARBA" id="ARBA00047343"/>
    </source>
</evidence>
<dbReference type="EMBL" id="LN483166">
    <property type="protein sequence ID" value="CED84797.1"/>
    <property type="molecule type" value="Genomic_DNA"/>
</dbReference>
<evidence type="ECO:0000256" key="2">
    <source>
        <dbReference type="ARBA" id="ARBA00007274"/>
    </source>
</evidence>
<dbReference type="SUPFAM" id="SSF53448">
    <property type="entry name" value="Nucleotide-diphospho-sugar transferases"/>
    <property type="match status" value="1"/>
</dbReference>
<dbReference type="GO" id="GO:0004475">
    <property type="term" value="F:mannose-1-phosphate guanylyltransferase (GTP) activity"/>
    <property type="evidence" value="ECO:0007669"/>
    <property type="project" value="UniProtKB-EC"/>
</dbReference>